<dbReference type="EMBL" id="CM042049">
    <property type="protein sequence ID" value="KAI3745938.1"/>
    <property type="molecule type" value="Genomic_DNA"/>
</dbReference>
<protein>
    <submittedName>
        <fullName evidence="1">Uncharacterized protein</fullName>
    </submittedName>
</protein>
<name>A0ACB9DHV4_ARCLA</name>
<evidence type="ECO:0000313" key="2">
    <source>
        <dbReference type="Proteomes" id="UP001055879"/>
    </source>
</evidence>
<reference evidence="1 2" key="2">
    <citation type="journal article" date="2022" name="Mol. Ecol. Resour.">
        <title>The genomes of chicory, endive, great burdock and yacon provide insights into Asteraceae paleo-polyploidization history and plant inulin production.</title>
        <authorList>
            <person name="Fan W."/>
            <person name="Wang S."/>
            <person name="Wang H."/>
            <person name="Wang A."/>
            <person name="Jiang F."/>
            <person name="Liu H."/>
            <person name="Zhao H."/>
            <person name="Xu D."/>
            <person name="Zhang Y."/>
        </authorList>
    </citation>
    <scope>NUCLEOTIDE SEQUENCE [LARGE SCALE GENOMIC DNA]</scope>
    <source>
        <strain evidence="2">cv. Niubang</strain>
    </source>
</reference>
<reference evidence="2" key="1">
    <citation type="journal article" date="2022" name="Mol. Ecol. Resour.">
        <title>The genomes of chicory, endive, great burdock and yacon provide insights into Asteraceae palaeo-polyploidization history and plant inulin production.</title>
        <authorList>
            <person name="Fan W."/>
            <person name="Wang S."/>
            <person name="Wang H."/>
            <person name="Wang A."/>
            <person name="Jiang F."/>
            <person name="Liu H."/>
            <person name="Zhao H."/>
            <person name="Xu D."/>
            <person name="Zhang Y."/>
        </authorList>
    </citation>
    <scope>NUCLEOTIDE SEQUENCE [LARGE SCALE GENOMIC DNA]</scope>
    <source>
        <strain evidence="2">cv. Niubang</strain>
    </source>
</reference>
<organism evidence="1 2">
    <name type="scientific">Arctium lappa</name>
    <name type="common">Greater burdock</name>
    <name type="synonym">Lappa major</name>
    <dbReference type="NCBI Taxonomy" id="4217"/>
    <lineage>
        <taxon>Eukaryota</taxon>
        <taxon>Viridiplantae</taxon>
        <taxon>Streptophyta</taxon>
        <taxon>Embryophyta</taxon>
        <taxon>Tracheophyta</taxon>
        <taxon>Spermatophyta</taxon>
        <taxon>Magnoliopsida</taxon>
        <taxon>eudicotyledons</taxon>
        <taxon>Gunneridae</taxon>
        <taxon>Pentapetalae</taxon>
        <taxon>asterids</taxon>
        <taxon>campanulids</taxon>
        <taxon>Asterales</taxon>
        <taxon>Asteraceae</taxon>
        <taxon>Carduoideae</taxon>
        <taxon>Cardueae</taxon>
        <taxon>Arctiinae</taxon>
        <taxon>Arctium</taxon>
    </lineage>
</organism>
<comment type="caution">
    <text evidence="1">The sequence shown here is derived from an EMBL/GenBank/DDBJ whole genome shotgun (WGS) entry which is preliminary data.</text>
</comment>
<gene>
    <name evidence="1" type="ORF">L6452_08350</name>
</gene>
<accession>A0ACB9DHV4</accession>
<proteinExistence type="predicted"/>
<evidence type="ECO:0000313" key="1">
    <source>
        <dbReference type="EMBL" id="KAI3745938.1"/>
    </source>
</evidence>
<keyword evidence="2" id="KW-1185">Reference proteome</keyword>
<sequence>MGFIYQEQKVRGQNYINSKTRVVFVIYNTRENGRKQVPLKKQSKKGTFDRSLLFRKTPLNIIPLHRRREVFFCRPIIWPTDALKD</sequence>
<dbReference type="Proteomes" id="UP001055879">
    <property type="component" value="Linkage Group LG03"/>
</dbReference>